<dbReference type="Pfam" id="PF00111">
    <property type="entry name" value="Fer2"/>
    <property type="match status" value="1"/>
</dbReference>
<keyword evidence="1" id="KW-0001">2Fe-2S</keyword>
<dbReference type="Gene3D" id="3.10.20.30">
    <property type="match status" value="1"/>
</dbReference>
<organism evidence="7 8">
    <name type="scientific">Rhodocytophaga rosea</name>
    <dbReference type="NCBI Taxonomy" id="2704465"/>
    <lineage>
        <taxon>Bacteria</taxon>
        <taxon>Pseudomonadati</taxon>
        <taxon>Bacteroidota</taxon>
        <taxon>Cytophagia</taxon>
        <taxon>Cytophagales</taxon>
        <taxon>Rhodocytophagaceae</taxon>
        <taxon>Rhodocytophaga</taxon>
    </lineage>
</organism>
<keyword evidence="4" id="KW-0408">Iron</keyword>
<name>A0A6C0GRF9_9BACT</name>
<dbReference type="PANTHER" id="PTHR44379:SF6">
    <property type="entry name" value="BLR6046 PROTEIN"/>
    <property type="match status" value="1"/>
</dbReference>
<dbReference type="InterPro" id="IPR036884">
    <property type="entry name" value="2Fe-2S-bd_dom_sf"/>
</dbReference>
<dbReference type="InterPro" id="IPR051452">
    <property type="entry name" value="Diverse_Oxidoreductases"/>
</dbReference>
<reference evidence="7 8" key="1">
    <citation type="submission" date="2020-01" db="EMBL/GenBank/DDBJ databases">
        <authorList>
            <person name="Kim M.K."/>
        </authorList>
    </citation>
    <scope>NUCLEOTIDE SEQUENCE [LARGE SCALE GENOMIC DNA]</scope>
    <source>
        <strain evidence="7 8">172606-1</strain>
    </source>
</reference>
<evidence type="ECO:0000256" key="5">
    <source>
        <dbReference type="ARBA" id="ARBA00023014"/>
    </source>
</evidence>
<evidence type="ECO:0000256" key="4">
    <source>
        <dbReference type="ARBA" id="ARBA00023004"/>
    </source>
</evidence>
<dbReference type="InterPro" id="IPR012675">
    <property type="entry name" value="Beta-grasp_dom_sf"/>
</dbReference>
<dbReference type="GO" id="GO:0051537">
    <property type="term" value="F:2 iron, 2 sulfur cluster binding"/>
    <property type="evidence" value="ECO:0007669"/>
    <property type="project" value="UniProtKB-KW"/>
</dbReference>
<dbReference type="GO" id="GO:0016491">
    <property type="term" value="F:oxidoreductase activity"/>
    <property type="evidence" value="ECO:0007669"/>
    <property type="project" value="UniProtKB-KW"/>
</dbReference>
<dbReference type="InterPro" id="IPR002888">
    <property type="entry name" value="2Fe-2S-bd"/>
</dbReference>
<accession>A0A6C0GRF9</accession>
<dbReference type="InterPro" id="IPR036010">
    <property type="entry name" value="2Fe-2S_ferredoxin-like_sf"/>
</dbReference>
<dbReference type="CDD" id="cd00207">
    <property type="entry name" value="fer2"/>
    <property type="match status" value="1"/>
</dbReference>
<sequence length="164" mass="17628">MKASITLTVNGNTHTVDVDPSMPLLYVLRNHLELNGPKYGCGLAQCGSCMVLLDGKAVPSCLLRIDDVKNLKVTTLEGLLRQDGGLHPVQEAFVQQQAAQCGFCLNGMVISAVALLSENKSPDENAIRTNLQRVLCRCGAQSRVIKAVKQASHTLTSKAKQGQE</sequence>
<dbReference type="PROSITE" id="PS00197">
    <property type="entry name" value="2FE2S_FER_1"/>
    <property type="match status" value="1"/>
</dbReference>
<dbReference type="RefSeq" id="WP_162446660.1">
    <property type="nucleotide sequence ID" value="NZ_CP048222.1"/>
</dbReference>
<proteinExistence type="predicted"/>
<dbReference type="Proteomes" id="UP000480178">
    <property type="component" value="Chromosome"/>
</dbReference>
<evidence type="ECO:0000256" key="2">
    <source>
        <dbReference type="ARBA" id="ARBA00022723"/>
    </source>
</evidence>
<evidence type="ECO:0000313" key="8">
    <source>
        <dbReference type="Proteomes" id="UP000480178"/>
    </source>
</evidence>
<dbReference type="Gene3D" id="1.10.150.120">
    <property type="entry name" value="[2Fe-2S]-binding domain"/>
    <property type="match status" value="1"/>
</dbReference>
<feature type="domain" description="2Fe-2S ferredoxin-type" evidence="6">
    <location>
        <begin position="3"/>
        <end position="79"/>
    </location>
</feature>
<dbReference type="GO" id="GO:0046872">
    <property type="term" value="F:metal ion binding"/>
    <property type="evidence" value="ECO:0007669"/>
    <property type="project" value="UniProtKB-KW"/>
</dbReference>
<keyword evidence="5" id="KW-0411">Iron-sulfur</keyword>
<keyword evidence="3" id="KW-0560">Oxidoreductase</keyword>
<keyword evidence="8" id="KW-1185">Reference proteome</keyword>
<dbReference type="InterPro" id="IPR006058">
    <property type="entry name" value="2Fe2S_fd_BS"/>
</dbReference>
<evidence type="ECO:0000313" key="7">
    <source>
        <dbReference type="EMBL" id="QHT70685.1"/>
    </source>
</evidence>
<evidence type="ECO:0000256" key="3">
    <source>
        <dbReference type="ARBA" id="ARBA00023002"/>
    </source>
</evidence>
<dbReference type="SUPFAM" id="SSF54292">
    <property type="entry name" value="2Fe-2S ferredoxin-like"/>
    <property type="match status" value="1"/>
</dbReference>
<evidence type="ECO:0000259" key="6">
    <source>
        <dbReference type="PROSITE" id="PS51085"/>
    </source>
</evidence>
<evidence type="ECO:0000256" key="1">
    <source>
        <dbReference type="ARBA" id="ARBA00022714"/>
    </source>
</evidence>
<dbReference type="AlphaFoldDB" id="A0A6C0GRF9"/>
<protein>
    <submittedName>
        <fullName evidence="7">(2Fe-2S)-binding protein</fullName>
    </submittedName>
</protein>
<gene>
    <name evidence="7" type="ORF">GXP67_30565</name>
</gene>
<dbReference type="EMBL" id="CP048222">
    <property type="protein sequence ID" value="QHT70685.1"/>
    <property type="molecule type" value="Genomic_DNA"/>
</dbReference>
<dbReference type="PROSITE" id="PS51085">
    <property type="entry name" value="2FE2S_FER_2"/>
    <property type="match status" value="1"/>
</dbReference>
<keyword evidence="2" id="KW-0479">Metal-binding</keyword>
<dbReference type="Pfam" id="PF01799">
    <property type="entry name" value="Fer2_2"/>
    <property type="match status" value="1"/>
</dbReference>
<dbReference type="SUPFAM" id="SSF47741">
    <property type="entry name" value="CO dehydrogenase ISP C-domain like"/>
    <property type="match status" value="1"/>
</dbReference>
<dbReference type="InterPro" id="IPR001041">
    <property type="entry name" value="2Fe-2S_ferredoxin-type"/>
</dbReference>
<dbReference type="KEGG" id="rhoz:GXP67_30565"/>
<dbReference type="PANTHER" id="PTHR44379">
    <property type="entry name" value="OXIDOREDUCTASE WITH IRON-SULFUR SUBUNIT"/>
    <property type="match status" value="1"/>
</dbReference>